<evidence type="ECO:0000259" key="6">
    <source>
        <dbReference type="PROSITE" id="PS50110"/>
    </source>
</evidence>
<dbReference type="InterPro" id="IPR036388">
    <property type="entry name" value="WH-like_DNA-bd_sf"/>
</dbReference>
<dbReference type="GO" id="GO:0000156">
    <property type="term" value="F:phosphorelay response regulator activity"/>
    <property type="evidence" value="ECO:0007669"/>
    <property type="project" value="TreeGrafter"/>
</dbReference>
<gene>
    <name evidence="8" type="ORF">ENS15_02325</name>
</gene>
<dbReference type="EMBL" id="DSTT01000002">
    <property type="protein sequence ID" value="HFK23478.1"/>
    <property type="molecule type" value="Genomic_DNA"/>
</dbReference>
<organism evidence="8">
    <name type="scientific">candidate division WOR-3 bacterium</name>
    <dbReference type="NCBI Taxonomy" id="2052148"/>
    <lineage>
        <taxon>Bacteria</taxon>
        <taxon>Bacteria division WOR-3</taxon>
    </lineage>
</organism>
<protein>
    <submittedName>
        <fullName evidence="8">Response regulator transcription factor</fullName>
    </submittedName>
</protein>
<comment type="caution">
    <text evidence="8">The sequence shown here is derived from an EMBL/GenBank/DDBJ whole genome shotgun (WGS) entry which is preliminary data.</text>
</comment>
<evidence type="ECO:0000259" key="7">
    <source>
        <dbReference type="PROSITE" id="PS51755"/>
    </source>
</evidence>
<dbReference type="SUPFAM" id="SSF46894">
    <property type="entry name" value="C-terminal effector domain of the bipartite response regulators"/>
    <property type="match status" value="1"/>
</dbReference>
<evidence type="ECO:0000256" key="3">
    <source>
        <dbReference type="ARBA" id="ARBA00023125"/>
    </source>
</evidence>
<dbReference type="Gene3D" id="1.10.10.10">
    <property type="entry name" value="Winged helix-like DNA-binding domain superfamily/Winged helix DNA-binding domain"/>
    <property type="match status" value="1"/>
</dbReference>
<dbReference type="Pfam" id="PF00486">
    <property type="entry name" value="Trans_reg_C"/>
    <property type="match status" value="1"/>
</dbReference>
<evidence type="ECO:0000256" key="1">
    <source>
        <dbReference type="ARBA" id="ARBA00022553"/>
    </source>
</evidence>
<dbReference type="GO" id="GO:0032993">
    <property type="term" value="C:protein-DNA complex"/>
    <property type="evidence" value="ECO:0007669"/>
    <property type="project" value="TreeGrafter"/>
</dbReference>
<dbReference type="AlphaFoldDB" id="A0A7C3N5G0"/>
<dbReference type="SMART" id="SM00448">
    <property type="entry name" value="REC"/>
    <property type="match status" value="1"/>
</dbReference>
<proteinExistence type="predicted"/>
<name>A0A7C3N5G0_UNCW3</name>
<evidence type="ECO:0000313" key="8">
    <source>
        <dbReference type="EMBL" id="HFK23478.1"/>
    </source>
</evidence>
<dbReference type="PROSITE" id="PS50110">
    <property type="entry name" value="RESPONSE_REGULATORY"/>
    <property type="match status" value="1"/>
</dbReference>
<keyword evidence="2" id="KW-0902">Two-component regulatory system</keyword>
<dbReference type="SMART" id="SM00862">
    <property type="entry name" value="Trans_reg_C"/>
    <property type="match status" value="1"/>
</dbReference>
<dbReference type="PANTHER" id="PTHR48111">
    <property type="entry name" value="REGULATOR OF RPOS"/>
    <property type="match status" value="1"/>
</dbReference>
<dbReference type="CDD" id="cd00383">
    <property type="entry name" value="trans_reg_C"/>
    <property type="match status" value="1"/>
</dbReference>
<dbReference type="InterPro" id="IPR001789">
    <property type="entry name" value="Sig_transdc_resp-reg_receiver"/>
</dbReference>
<dbReference type="GO" id="GO:0005829">
    <property type="term" value="C:cytosol"/>
    <property type="evidence" value="ECO:0007669"/>
    <property type="project" value="TreeGrafter"/>
</dbReference>
<sequence length="228" mass="26554">MEKFKIVILEDQQDINDLIAIHLKQNNFDYVQFFSGKDFLKYLSNNNTFHLLILDLMLPEVDGIEILKRMKDDQSYKNIPVIILTAKSDESDKIVGLELGSDDYITKPFSVKELIARIKVILKRYYNEKDESIIKIGKDIIIDTNRAVCSYKNRTVNLTSTEFKILTTLAKRKGWIFSREKILLSIWGNDKIVTKRTVDVHIKSLRDKIDPEGKHIKNIRGMGYKIED</sequence>
<feature type="modified residue" description="4-aspartylphosphate" evidence="4">
    <location>
        <position position="55"/>
    </location>
</feature>
<accession>A0A7C3N5G0</accession>
<dbReference type="Pfam" id="PF00072">
    <property type="entry name" value="Response_reg"/>
    <property type="match status" value="1"/>
</dbReference>
<feature type="domain" description="Response regulatory" evidence="6">
    <location>
        <begin position="5"/>
        <end position="122"/>
    </location>
</feature>
<dbReference type="Gene3D" id="6.10.250.690">
    <property type="match status" value="1"/>
</dbReference>
<evidence type="ECO:0000256" key="2">
    <source>
        <dbReference type="ARBA" id="ARBA00023012"/>
    </source>
</evidence>
<dbReference type="PANTHER" id="PTHR48111:SF40">
    <property type="entry name" value="PHOSPHATE REGULON TRANSCRIPTIONAL REGULATORY PROTEIN PHOB"/>
    <property type="match status" value="1"/>
</dbReference>
<dbReference type="InterPro" id="IPR016032">
    <property type="entry name" value="Sig_transdc_resp-reg_C-effctor"/>
</dbReference>
<reference evidence="8" key="1">
    <citation type="journal article" date="2020" name="mSystems">
        <title>Genome- and Community-Level Interaction Insights into Carbon Utilization and Element Cycling Functions of Hydrothermarchaeota in Hydrothermal Sediment.</title>
        <authorList>
            <person name="Zhou Z."/>
            <person name="Liu Y."/>
            <person name="Xu W."/>
            <person name="Pan J."/>
            <person name="Luo Z.H."/>
            <person name="Li M."/>
        </authorList>
    </citation>
    <scope>NUCLEOTIDE SEQUENCE [LARGE SCALE GENOMIC DNA]</scope>
    <source>
        <strain evidence="8">SpSt-464</strain>
    </source>
</reference>
<dbReference type="PROSITE" id="PS51755">
    <property type="entry name" value="OMPR_PHOB"/>
    <property type="match status" value="1"/>
</dbReference>
<dbReference type="GO" id="GO:0000976">
    <property type="term" value="F:transcription cis-regulatory region binding"/>
    <property type="evidence" value="ECO:0007669"/>
    <property type="project" value="TreeGrafter"/>
</dbReference>
<dbReference type="InterPro" id="IPR039420">
    <property type="entry name" value="WalR-like"/>
</dbReference>
<dbReference type="Gene3D" id="3.40.50.2300">
    <property type="match status" value="1"/>
</dbReference>
<dbReference type="SUPFAM" id="SSF52172">
    <property type="entry name" value="CheY-like"/>
    <property type="match status" value="1"/>
</dbReference>
<keyword evidence="1 4" id="KW-0597">Phosphoprotein</keyword>
<feature type="DNA-binding region" description="OmpR/PhoB-type" evidence="5">
    <location>
        <begin position="131"/>
        <end position="228"/>
    </location>
</feature>
<dbReference type="InterPro" id="IPR001867">
    <property type="entry name" value="OmpR/PhoB-type_DNA-bd"/>
</dbReference>
<evidence type="ECO:0000256" key="4">
    <source>
        <dbReference type="PROSITE-ProRule" id="PRU00169"/>
    </source>
</evidence>
<dbReference type="InterPro" id="IPR011006">
    <property type="entry name" value="CheY-like_superfamily"/>
</dbReference>
<feature type="domain" description="OmpR/PhoB-type" evidence="7">
    <location>
        <begin position="131"/>
        <end position="228"/>
    </location>
</feature>
<evidence type="ECO:0000256" key="5">
    <source>
        <dbReference type="PROSITE-ProRule" id="PRU01091"/>
    </source>
</evidence>
<keyword evidence="3 5" id="KW-0238">DNA-binding</keyword>
<dbReference type="GO" id="GO:0006355">
    <property type="term" value="P:regulation of DNA-templated transcription"/>
    <property type="evidence" value="ECO:0007669"/>
    <property type="project" value="InterPro"/>
</dbReference>